<evidence type="ECO:0000256" key="2">
    <source>
        <dbReference type="ARBA" id="ARBA00022478"/>
    </source>
</evidence>
<dbReference type="Pfam" id="PF22536">
    <property type="entry name" value="WHD_POLR3C"/>
    <property type="match status" value="1"/>
</dbReference>
<evidence type="ECO:0000256" key="4">
    <source>
        <dbReference type="ARBA" id="ARBA00023242"/>
    </source>
</evidence>
<evidence type="ECO:0000313" key="9">
    <source>
        <dbReference type="Proteomes" id="UP001309876"/>
    </source>
</evidence>
<evidence type="ECO:0000256" key="1">
    <source>
        <dbReference type="ARBA" id="ARBA00004123"/>
    </source>
</evidence>
<comment type="caution">
    <text evidence="8">The sequence shown here is derived from an EMBL/GenBank/DDBJ whole genome shotgun (WGS) entry which is preliminary data.</text>
</comment>
<keyword evidence="3 5" id="KW-0804">Transcription</keyword>
<name>A0AAN7T4T8_9EURO</name>
<comment type="subcellular location">
    <subcellularLocation>
        <location evidence="1 5">Nucleus</location>
    </subcellularLocation>
</comment>
<comment type="similarity">
    <text evidence="5">Belongs to the RNA polymerase beta chain family.</text>
</comment>
<dbReference type="Proteomes" id="UP001309876">
    <property type="component" value="Unassembled WGS sequence"/>
</dbReference>
<evidence type="ECO:0000313" key="8">
    <source>
        <dbReference type="EMBL" id="KAK5088189.1"/>
    </source>
</evidence>
<evidence type="ECO:0000256" key="5">
    <source>
        <dbReference type="RuleBase" id="RU367076"/>
    </source>
</evidence>
<keyword evidence="2 5" id="KW-0240">DNA-directed RNA polymerase</keyword>
<dbReference type="GO" id="GO:0003697">
    <property type="term" value="F:single-stranded DNA binding"/>
    <property type="evidence" value="ECO:0007669"/>
    <property type="project" value="UniProtKB-UniRule"/>
</dbReference>
<keyword evidence="9" id="KW-1185">Reference proteome</keyword>
<comment type="subunit">
    <text evidence="5">Component of the RNA polymerase III (Pol III) complex consisting of 17 subunits.</text>
</comment>
<reference evidence="8 9" key="1">
    <citation type="submission" date="2023-08" db="EMBL/GenBank/DDBJ databases">
        <title>Black Yeasts Isolated from many extreme environments.</title>
        <authorList>
            <person name="Coleine C."/>
            <person name="Stajich J.E."/>
            <person name="Selbmann L."/>
        </authorList>
    </citation>
    <scope>NUCLEOTIDE SEQUENCE [LARGE SCALE GENOMIC DNA]</scope>
    <source>
        <strain evidence="8 9">CCFEE 5910</strain>
    </source>
</reference>
<dbReference type="InterPro" id="IPR055207">
    <property type="entry name" value="POLR3C_WHD"/>
</dbReference>
<keyword evidence="4 5" id="KW-0539">Nucleus</keyword>
<sequence>MTTSPNFKHLCCELVEDYYGDFYRTIFECLASARFTAPQVAQKCHLPLRQARAGLAGLVQLRLVYHHTPRDAATVYSANLTNAYDIIRTGRLAQEAARTHGDLAATIVATACELGFSTINELRDRVLLGMGSDEDSKDASTVDKLISKLLDDHFLAHLRKAHFGEVHDVRREIELKLLSPAAIAKLTGTKAKQEHQENINRNYDSVVTTSTSEHGYTNGHYLQSHRQQNGNGMEGVIMNGHHTTASTLIQPNFYKIVEIAQIEVVGDQARKTFGKRGATILKCAIRQAAVPDIWSKPPPSEMPSHQINTYKLLEEVNDEQQREEGRYMSHTNGTLINGNGNHHNSESAPEVSMDDLENELMLLTESIFHSWLEDVGRSTYQIHKGPLDLWTRTEEILRILDSRLDPPAPRILRILIDKGKLEERTLQEIGLLGAKELRQSLSMLKQMGYLELQEVPRNPARQPNQTVFLWSYEQGRVATLTLEHVYTAMVRLLQLLKLERKKLAGTLTKIEREDVKGKEEEMLAPGEFIVLSRFRRVESWIWGEIQRLDFSVAILRDI</sequence>
<dbReference type="PANTHER" id="PTHR12949">
    <property type="entry name" value="RNA POLYMERASE III DNA DIRECTED -RELATED"/>
    <property type="match status" value="1"/>
</dbReference>
<comment type="function">
    <text evidence="5">DNA-dependent RNA polymerase catalyzes the transcription of DNA into RNA using the four ribonucleoside triphosphates as substrates. Specific core component of RNA polymerase III which synthesizes small RNAs, such as 5S rRNA and tRNAs.</text>
</comment>
<evidence type="ECO:0000256" key="3">
    <source>
        <dbReference type="ARBA" id="ARBA00023163"/>
    </source>
</evidence>
<accession>A0AAN7T4T8</accession>
<dbReference type="GO" id="GO:0005666">
    <property type="term" value="C:RNA polymerase III complex"/>
    <property type="evidence" value="ECO:0007669"/>
    <property type="project" value="UniProtKB-UniRule"/>
</dbReference>
<evidence type="ECO:0000259" key="6">
    <source>
        <dbReference type="Pfam" id="PF08221"/>
    </source>
</evidence>
<protein>
    <recommendedName>
        <fullName evidence="5">DNA-directed RNA polymerase III subunit RPC3</fullName>
        <shortName evidence="5">RNA polymerase III subunit C3</shortName>
    </recommendedName>
</protein>
<gene>
    <name evidence="8" type="primary">RPC82</name>
    <name evidence="8" type="ORF">LTR05_002406</name>
</gene>
<evidence type="ECO:0000259" key="7">
    <source>
        <dbReference type="Pfam" id="PF22536"/>
    </source>
</evidence>
<dbReference type="AlphaFoldDB" id="A0AAN7T4T8"/>
<organism evidence="8 9">
    <name type="scientific">Lithohypha guttulata</name>
    <dbReference type="NCBI Taxonomy" id="1690604"/>
    <lineage>
        <taxon>Eukaryota</taxon>
        <taxon>Fungi</taxon>
        <taxon>Dikarya</taxon>
        <taxon>Ascomycota</taxon>
        <taxon>Pezizomycotina</taxon>
        <taxon>Eurotiomycetes</taxon>
        <taxon>Chaetothyriomycetidae</taxon>
        <taxon>Chaetothyriales</taxon>
        <taxon>Trichomeriaceae</taxon>
        <taxon>Lithohypha</taxon>
    </lineage>
</organism>
<dbReference type="Pfam" id="PF08221">
    <property type="entry name" value="HTH_9"/>
    <property type="match status" value="1"/>
</dbReference>
<proteinExistence type="inferred from homology"/>
<dbReference type="EMBL" id="JAVRRJ010000002">
    <property type="protein sequence ID" value="KAK5088189.1"/>
    <property type="molecule type" value="Genomic_DNA"/>
</dbReference>
<feature type="domain" description="RNA polymerase III subunit RPC82-related helix-turn-helix" evidence="6">
    <location>
        <begin position="9"/>
        <end position="65"/>
    </location>
</feature>
<dbReference type="PANTHER" id="PTHR12949:SF0">
    <property type="entry name" value="DNA-DIRECTED RNA POLYMERASE III SUBUNIT RPC3"/>
    <property type="match status" value="1"/>
</dbReference>
<dbReference type="InterPro" id="IPR013197">
    <property type="entry name" value="RNA_pol_III_RPC82-rel_HTH"/>
</dbReference>
<dbReference type="Gene3D" id="1.10.10.10">
    <property type="entry name" value="Winged helix-like DNA-binding domain superfamily/Winged helix DNA-binding domain"/>
    <property type="match status" value="2"/>
</dbReference>
<dbReference type="InterPro" id="IPR036388">
    <property type="entry name" value="WH-like_DNA-bd_sf"/>
</dbReference>
<dbReference type="InterPro" id="IPR039748">
    <property type="entry name" value="RPC3"/>
</dbReference>
<feature type="domain" description="DNA-directed RNA polymerase III subunit RPC3 winged-helix" evidence="7">
    <location>
        <begin position="398"/>
        <end position="471"/>
    </location>
</feature>